<gene>
    <name evidence="3" type="ORF">EV356DRAFT_451848</name>
</gene>
<keyword evidence="2" id="KW-0732">Signal</keyword>
<dbReference type="Proteomes" id="UP000800092">
    <property type="component" value="Unassembled WGS sequence"/>
</dbReference>
<name>A0A6A6H1E0_VIRVR</name>
<feature type="chain" id="PRO_5025634929" evidence="2">
    <location>
        <begin position="19"/>
        <end position="197"/>
    </location>
</feature>
<feature type="region of interest" description="Disordered" evidence="1">
    <location>
        <begin position="58"/>
        <end position="95"/>
    </location>
</feature>
<evidence type="ECO:0000256" key="2">
    <source>
        <dbReference type="SAM" id="SignalP"/>
    </source>
</evidence>
<protein>
    <submittedName>
        <fullName evidence="3">Uncharacterized protein</fullName>
    </submittedName>
</protein>
<organism evidence="3 4">
    <name type="scientific">Viridothelium virens</name>
    <name type="common">Speckled blister lichen</name>
    <name type="synonym">Trypethelium virens</name>
    <dbReference type="NCBI Taxonomy" id="1048519"/>
    <lineage>
        <taxon>Eukaryota</taxon>
        <taxon>Fungi</taxon>
        <taxon>Dikarya</taxon>
        <taxon>Ascomycota</taxon>
        <taxon>Pezizomycotina</taxon>
        <taxon>Dothideomycetes</taxon>
        <taxon>Dothideomycetes incertae sedis</taxon>
        <taxon>Trypetheliales</taxon>
        <taxon>Trypetheliaceae</taxon>
        <taxon>Viridothelium</taxon>
    </lineage>
</organism>
<feature type="compositionally biased region" description="Polar residues" evidence="1">
    <location>
        <begin position="81"/>
        <end position="91"/>
    </location>
</feature>
<proteinExistence type="predicted"/>
<evidence type="ECO:0000313" key="4">
    <source>
        <dbReference type="Proteomes" id="UP000800092"/>
    </source>
</evidence>
<reference evidence="3" key="1">
    <citation type="journal article" date="2020" name="Stud. Mycol.">
        <title>101 Dothideomycetes genomes: a test case for predicting lifestyles and emergence of pathogens.</title>
        <authorList>
            <person name="Haridas S."/>
            <person name="Albert R."/>
            <person name="Binder M."/>
            <person name="Bloem J."/>
            <person name="Labutti K."/>
            <person name="Salamov A."/>
            <person name="Andreopoulos B."/>
            <person name="Baker S."/>
            <person name="Barry K."/>
            <person name="Bills G."/>
            <person name="Bluhm B."/>
            <person name="Cannon C."/>
            <person name="Castanera R."/>
            <person name="Culley D."/>
            <person name="Daum C."/>
            <person name="Ezra D."/>
            <person name="Gonzalez J."/>
            <person name="Henrissat B."/>
            <person name="Kuo A."/>
            <person name="Liang C."/>
            <person name="Lipzen A."/>
            <person name="Lutzoni F."/>
            <person name="Magnuson J."/>
            <person name="Mondo S."/>
            <person name="Nolan M."/>
            <person name="Ohm R."/>
            <person name="Pangilinan J."/>
            <person name="Park H.-J."/>
            <person name="Ramirez L."/>
            <person name="Alfaro M."/>
            <person name="Sun H."/>
            <person name="Tritt A."/>
            <person name="Yoshinaga Y."/>
            <person name="Zwiers L.-H."/>
            <person name="Turgeon B."/>
            <person name="Goodwin S."/>
            <person name="Spatafora J."/>
            <person name="Crous P."/>
            <person name="Grigoriev I."/>
        </authorList>
    </citation>
    <scope>NUCLEOTIDE SEQUENCE</scope>
    <source>
        <strain evidence="3">Tuck. ex Michener</strain>
    </source>
</reference>
<evidence type="ECO:0000256" key="1">
    <source>
        <dbReference type="SAM" id="MobiDB-lite"/>
    </source>
</evidence>
<dbReference type="OrthoDB" id="3941683at2759"/>
<feature type="compositionally biased region" description="Low complexity" evidence="1">
    <location>
        <begin position="158"/>
        <end position="169"/>
    </location>
</feature>
<dbReference type="AlphaFoldDB" id="A0A6A6H1E0"/>
<feature type="region of interest" description="Disordered" evidence="1">
    <location>
        <begin position="158"/>
        <end position="180"/>
    </location>
</feature>
<evidence type="ECO:0000313" key="3">
    <source>
        <dbReference type="EMBL" id="KAF2231520.1"/>
    </source>
</evidence>
<dbReference type="EMBL" id="ML991826">
    <property type="protein sequence ID" value="KAF2231520.1"/>
    <property type="molecule type" value="Genomic_DNA"/>
</dbReference>
<accession>A0A6A6H1E0</accession>
<keyword evidence="4" id="KW-1185">Reference proteome</keyword>
<feature type="signal peptide" evidence="2">
    <location>
        <begin position="1"/>
        <end position="18"/>
    </location>
</feature>
<sequence length="197" mass="19780">MLHQHILIALLAATSVSAVPLNINLGAYSPALVVGDGEISFAGTDGAGNLIEELESGAVSAGQQNGEATPSAAPSEGNGANIISPSEQAKASRSKRAIESFSQLTATQRTTFRRDIAGFREALNYAIQAQKNTPKIELGTENAGVGILVNPGLNVPQGSAAAGSSSTTGGAAGKRSVEGVSEGGERAGITLLAIAEI</sequence>